<dbReference type="AlphaFoldDB" id="A0AAD7DXU3"/>
<evidence type="ECO:0008006" key="4">
    <source>
        <dbReference type="Google" id="ProtNLM"/>
    </source>
</evidence>
<evidence type="ECO:0000256" key="1">
    <source>
        <dbReference type="SAM" id="MobiDB-lite"/>
    </source>
</evidence>
<keyword evidence="3" id="KW-1185">Reference proteome</keyword>
<proteinExistence type="predicted"/>
<organism evidence="2 3">
    <name type="scientific">Mycena rosella</name>
    <name type="common">Pink bonnet</name>
    <name type="synonym">Agaricus rosellus</name>
    <dbReference type="NCBI Taxonomy" id="1033263"/>
    <lineage>
        <taxon>Eukaryota</taxon>
        <taxon>Fungi</taxon>
        <taxon>Dikarya</taxon>
        <taxon>Basidiomycota</taxon>
        <taxon>Agaricomycotina</taxon>
        <taxon>Agaricomycetes</taxon>
        <taxon>Agaricomycetidae</taxon>
        <taxon>Agaricales</taxon>
        <taxon>Marasmiineae</taxon>
        <taxon>Mycenaceae</taxon>
        <taxon>Mycena</taxon>
    </lineage>
</organism>
<dbReference type="Proteomes" id="UP001221757">
    <property type="component" value="Unassembled WGS sequence"/>
</dbReference>
<protein>
    <recommendedName>
        <fullName evidence="4">Protein kinase domain-containing protein</fullName>
    </recommendedName>
</protein>
<evidence type="ECO:0000313" key="3">
    <source>
        <dbReference type="Proteomes" id="UP001221757"/>
    </source>
</evidence>
<gene>
    <name evidence="2" type="ORF">B0H17DRAFT_1128222</name>
</gene>
<comment type="caution">
    <text evidence="2">The sequence shown here is derived from an EMBL/GenBank/DDBJ whole genome shotgun (WGS) entry which is preliminary data.</text>
</comment>
<name>A0AAD7DXU3_MYCRO</name>
<feature type="region of interest" description="Disordered" evidence="1">
    <location>
        <begin position="335"/>
        <end position="358"/>
    </location>
</feature>
<evidence type="ECO:0000313" key="2">
    <source>
        <dbReference type="EMBL" id="KAJ7701425.1"/>
    </source>
</evidence>
<accession>A0AAD7DXU3</accession>
<reference evidence="2" key="1">
    <citation type="submission" date="2023-03" db="EMBL/GenBank/DDBJ databases">
        <title>Massive genome expansion in bonnet fungi (Mycena s.s.) driven by repeated elements and novel gene families across ecological guilds.</title>
        <authorList>
            <consortium name="Lawrence Berkeley National Laboratory"/>
            <person name="Harder C.B."/>
            <person name="Miyauchi S."/>
            <person name="Viragh M."/>
            <person name="Kuo A."/>
            <person name="Thoen E."/>
            <person name="Andreopoulos B."/>
            <person name="Lu D."/>
            <person name="Skrede I."/>
            <person name="Drula E."/>
            <person name="Henrissat B."/>
            <person name="Morin E."/>
            <person name="Kohler A."/>
            <person name="Barry K."/>
            <person name="LaButti K."/>
            <person name="Morin E."/>
            <person name="Salamov A."/>
            <person name="Lipzen A."/>
            <person name="Mereny Z."/>
            <person name="Hegedus B."/>
            <person name="Baldrian P."/>
            <person name="Stursova M."/>
            <person name="Weitz H."/>
            <person name="Taylor A."/>
            <person name="Grigoriev I.V."/>
            <person name="Nagy L.G."/>
            <person name="Martin F."/>
            <person name="Kauserud H."/>
        </authorList>
    </citation>
    <scope>NUCLEOTIDE SEQUENCE</scope>
    <source>
        <strain evidence="2">CBHHK067</strain>
    </source>
</reference>
<dbReference type="EMBL" id="JARKIE010000017">
    <property type="protein sequence ID" value="KAJ7701425.1"/>
    <property type="molecule type" value="Genomic_DNA"/>
</dbReference>
<sequence length="358" mass="40287">MGSTAVHVRFEGLSGNFLARKWRVPNHTAPFKPFPTSLTSIVVPRSRSLFINRTGDKRRVELTLDEAKTWGIEDQADQELIFAKAQCADRSNRFCLRMLLNAEHSTSDVRSNTFQVYLRLVKDAKFHATHLADFEGLIVPLHYGIITQWAGTSWRELAFTRLNTEANRIVVCRAFEGLHDHGIDHGGLFTLRDFRHAIIDVDAPGLTDADRLNGKAPCYIVDFSNAQADHHCARKLPILPYATFPWYPQVGCIELTDALVMLDLVKCPDARTAASEALAWHAEYSKRYPELTNSDVMIAQRARLYPDMPPLYDAVLVSFESDDLYARAIITRSDEEKAEAEAGVDGSLPDSVTRSQPR</sequence>